<dbReference type="Pfam" id="PF07676">
    <property type="entry name" value="PD40"/>
    <property type="match status" value="1"/>
</dbReference>
<dbReference type="Proteomes" id="UP001246372">
    <property type="component" value="Unassembled WGS sequence"/>
</dbReference>
<reference evidence="1" key="1">
    <citation type="submission" date="2023-09" db="EMBL/GenBank/DDBJ databases">
        <title>Paucibacter sp. APW11 Genome sequencing and assembly.</title>
        <authorList>
            <person name="Kim I."/>
        </authorList>
    </citation>
    <scope>NUCLEOTIDE SEQUENCE</scope>
    <source>
        <strain evidence="1">APW11</strain>
    </source>
</reference>
<keyword evidence="2" id="KW-1185">Reference proteome</keyword>
<dbReference type="PANTHER" id="PTHR35399">
    <property type="entry name" value="SLR8030 PROTEIN"/>
    <property type="match status" value="1"/>
</dbReference>
<dbReference type="InterPro" id="IPR011659">
    <property type="entry name" value="WD40"/>
</dbReference>
<dbReference type="InterPro" id="IPR011042">
    <property type="entry name" value="6-blade_b-propeller_TolB-like"/>
</dbReference>
<gene>
    <name evidence="1" type="ORF">RQP53_21285</name>
</gene>
<evidence type="ECO:0000313" key="2">
    <source>
        <dbReference type="Proteomes" id="UP001246372"/>
    </source>
</evidence>
<sequence length="416" mass="44056">MKLLSTSTPLPHDDVAQRRDFLRRSLIGAGMVSIGPASAWAQGLPALPANPSSGGALQAIGSLLAIGPLQAPDANGLRLPSGFSSRLIARSGQKVSNTGYSWHSTPDGGACLPRSGGGWIYISNCELDGGKGGASAIQFDTNGGILSAYSICSGSNRNCVGGMTPWGSWLSCEEVDRGRVIECDPYGVKAPVVRNALGWFDHEALAFDSRTGYIYLTEDKSDGRFYRFRPAKANDLSAGTLEVAKRVGSAAPYSLQWLTVPTPNPSSSGTRTRRQVSGSSSFNGGEGCWFHNGVVYFTTKGDNRVWAYETAANRLDILYDDNTSNNPVLTGVDNVIVSQLGDVYVAEDGGDMQICVIRPSGEVAPIVKLEGHNQSEMTGIAFSPDGTRLYFSSQRGTTGSGSGGMTFEIRGPFLSI</sequence>
<dbReference type="PANTHER" id="PTHR35399:SF4">
    <property type="entry name" value="MEMBRANE PROTEIN"/>
    <property type="match status" value="1"/>
</dbReference>
<dbReference type="Pfam" id="PF05787">
    <property type="entry name" value="PhoX"/>
    <property type="match status" value="2"/>
</dbReference>
<comment type="caution">
    <text evidence="1">The sequence shown here is derived from an EMBL/GenBank/DDBJ whole genome shotgun (WGS) entry which is preliminary data.</text>
</comment>
<dbReference type="SUPFAM" id="SSF63825">
    <property type="entry name" value="YWTD domain"/>
    <property type="match status" value="1"/>
</dbReference>
<evidence type="ECO:0000313" key="1">
    <source>
        <dbReference type="EMBL" id="MDT9001824.1"/>
    </source>
</evidence>
<organism evidence="1 2">
    <name type="scientific">Roseateles aquae</name>
    <dbReference type="NCBI Taxonomy" id="3077235"/>
    <lineage>
        <taxon>Bacteria</taxon>
        <taxon>Pseudomonadati</taxon>
        <taxon>Pseudomonadota</taxon>
        <taxon>Betaproteobacteria</taxon>
        <taxon>Burkholderiales</taxon>
        <taxon>Sphaerotilaceae</taxon>
        <taxon>Roseateles</taxon>
    </lineage>
</organism>
<accession>A0ABU3PGX4</accession>
<dbReference type="EMBL" id="JAVXZY010000011">
    <property type="protein sequence ID" value="MDT9001824.1"/>
    <property type="molecule type" value="Genomic_DNA"/>
</dbReference>
<dbReference type="RefSeq" id="WP_315652707.1">
    <property type="nucleotide sequence ID" value="NZ_JAVXZY010000011.1"/>
</dbReference>
<protein>
    <submittedName>
        <fullName evidence="1">DUF839 domain-containing protein</fullName>
    </submittedName>
</protein>
<dbReference type="Gene3D" id="2.120.10.30">
    <property type="entry name" value="TolB, C-terminal domain"/>
    <property type="match status" value="1"/>
</dbReference>
<name>A0ABU3PGX4_9BURK</name>
<dbReference type="InterPro" id="IPR008557">
    <property type="entry name" value="PhoX"/>
</dbReference>
<dbReference type="PROSITE" id="PS51318">
    <property type="entry name" value="TAT"/>
    <property type="match status" value="1"/>
</dbReference>
<proteinExistence type="predicted"/>
<dbReference type="InterPro" id="IPR006311">
    <property type="entry name" value="TAT_signal"/>
</dbReference>